<organism evidence="3 4">
    <name type="scientific">Pythium oligandrum</name>
    <name type="common">Mycoparasitic fungus</name>
    <dbReference type="NCBI Taxonomy" id="41045"/>
    <lineage>
        <taxon>Eukaryota</taxon>
        <taxon>Sar</taxon>
        <taxon>Stramenopiles</taxon>
        <taxon>Oomycota</taxon>
        <taxon>Peronosporomycetes</taxon>
        <taxon>Pythiales</taxon>
        <taxon>Pythiaceae</taxon>
        <taxon>Pythium</taxon>
    </lineage>
</organism>
<feature type="compositionally biased region" description="Low complexity" evidence="2">
    <location>
        <begin position="1"/>
        <end position="16"/>
    </location>
</feature>
<dbReference type="PANTHER" id="PTHR39063">
    <property type="entry name" value="ORAL-FACIAL-DIGITAL SYNDROME 1 PROTEIN HOMOLOG"/>
    <property type="match status" value="1"/>
</dbReference>
<feature type="compositionally biased region" description="Acidic residues" evidence="2">
    <location>
        <begin position="1470"/>
        <end position="1479"/>
    </location>
</feature>
<feature type="coiled-coil region" evidence="1">
    <location>
        <begin position="666"/>
        <end position="722"/>
    </location>
</feature>
<feature type="region of interest" description="Disordered" evidence="2">
    <location>
        <begin position="1"/>
        <end position="22"/>
    </location>
</feature>
<dbReference type="PROSITE" id="PS50896">
    <property type="entry name" value="LISH"/>
    <property type="match status" value="1"/>
</dbReference>
<accession>A0A8K1CQ79</accession>
<dbReference type="GO" id="GO:0060287">
    <property type="term" value="P:epithelial cilium movement involved in determination of left/right asymmetry"/>
    <property type="evidence" value="ECO:0007669"/>
    <property type="project" value="TreeGrafter"/>
</dbReference>
<feature type="compositionally biased region" description="Polar residues" evidence="2">
    <location>
        <begin position="1366"/>
        <end position="1386"/>
    </location>
</feature>
<dbReference type="PANTHER" id="PTHR39063:SF1">
    <property type="entry name" value="OFD1 CENTRIOLE AND CENTRIOLAR SATELLITE PROTEIN"/>
    <property type="match status" value="1"/>
</dbReference>
<dbReference type="GO" id="GO:0005576">
    <property type="term" value="C:extracellular region"/>
    <property type="evidence" value="ECO:0007669"/>
    <property type="project" value="GOC"/>
</dbReference>
<proteinExistence type="predicted"/>
<feature type="compositionally biased region" description="Basic and acidic residues" evidence="2">
    <location>
        <begin position="1112"/>
        <end position="1134"/>
    </location>
</feature>
<feature type="coiled-coil region" evidence="1">
    <location>
        <begin position="784"/>
        <end position="998"/>
    </location>
</feature>
<keyword evidence="4" id="KW-1185">Reference proteome</keyword>
<dbReference type="Pfam" id="PF16045">
    <property type="entry name" value="LisH_2"/>
    <property type="match status" value="1"/>
</dbReference>
<feature type="region of interest" description="Disordered" evidence="2">
    <location>
        <begin position="1074"/>
        <end position="1096"/>
    </location>
</feature>
<evidence type="ECO:0008006" key="5">
    <source>
        <dbReference type="Google" id="ProtNLM"/>
    </source>
</evidence>
<name>A0A8K1CQ79_PYTOL</name>
<dbReference type="EMBL" id="SPLM01000004">
    <property type="protein sequence ID" value="TMW67614.1"/>
    <property type="molecule type" value="Genomic_DNA"/>
</dbReference>
<dbReference type="InterPro" id="IPR055289">
    <property type="entry name" value="OFD1"/>
</dbReference>
<feature type="region of interest" description="Disordered" evidence="2">
    <location>
        <begin position="1268"/>
        <end position="1427"/>
    </location>
</feature>
<feature type="region of interest" description="Disordered" evidence="2">
    <location>
        <begin position="1439"/>
        <end position="1498"/>
    </location>
</feature>
<evidence type="ECO:0000256" key="2">
    <source>
        <dbReference type="SAM" id="MobiDB-lite"/>
    </source>
</evidence>
<feature type="region of interest" description="Disordered" evidence="2">
    <location>
        <begin position="1001"/>
        <end position="1023"/>
    </location>
</feature>
<evidence type="ECO:0000313" key="4">
    <source>
        <dbReference type="Proteomes" id="UP000794436"/>
    </source>
</evidence>
<feature type="compositionally biased region" description="Polar residues" evidence="2">
    <location>
        <begin position="1001"/>
        <end position="1017"/>
    </location>
</feature>
<feature type="compositionally biased region" description="Basic and acidic residues" evidence="2">
    <location>
        <begin position="1439"/>
        <end position="1469"/>
    </location>
</feature>
<feature type="compositionally biased region" description="Basic and acidic residues" evidence="2">
    <location>
        <begin position="1083"/>
        <end position="1096"/>
    </location>
</feature>
<gene>
    <name evidence="3" type="ORF">Poli38472_011234</name>
</gene>
<feature type="compositionally biased region" description="Basic and acidic residues" evidence="2">
    <location>
        <begin position="1403"/>
        <end position="1424"/>
    </location>
</feature>
<dbReference type="OrthoDB" id="155883at2759"/>
<evidence type="ECO:0000256" key="1">
    <source>
        <dbReference type="SAM" id="Coils"/>
    </source>
</evidence>
<dbReference type="GO" id="GO:0036064">
    <property type="term" value="C:ciliary basal body"/>
    <property type="evidence" value="ECO:0007669"/>
    <property type="project" value="TreeGrafter"/>
</dbReference>
<reference evidence="3" key="1">
    <citation type="submission" date="2019-03" db="EMBL/GenBank/DDBJ databases">
        <title>Long read genome sequence of the mycoparasitic Pythium oligandrum ATCC 38472 isolated from sugarbeet rhizosphere.</title>
        <authorList>
            <person name="Gaulin E."/>
        </authorList>
    </citation>
    <scope>NUCLEOTIDE SEQUENCE</scope>
    <source>
        <strain evidence="3">ATCC 38472_TT</strain>
    </source>
</reference>
<protein>
    <recommendedName>
        <fullName evidence="5">LisH domain-containing protein</fullName>
    </recommendedName>
</protein>
<feature type="region of interest" description="Disordered" evidence="2">
    <location>
        <begin position="1112"/>
        <end position="1178"/>
    </location>
</feature>
<feature type="compositionally biased region" description="Basic and acidic residues" evidence="2">
    <location>
        <begin position="1285"/>
        <end position="1312"/>
    </location>
</feature>
<feature type="region of interest" description="Disordered" evidence="2">
    <location>
        <begin position="456"/>
        <end position="481"/>
    </location>
</feature>
<dbReference type="InterPro" id="IPR006594">
    <property type="entry name" value="LisH"/>
</dbReference>
<comment type="caution">
    <text evidence="3">The sequence shown here is derived from an EMBL/GenBank/DDBJ whole genome shotgun (WGS) entry which is preliminary data.</text>
</comment>
<dbReference type="Proteomes" id="UP000794436">
    <property type="component" value="Unassembled WGS sequence"/>
</dbReference>
<feature type="compositionally biased region" description="Low complexity" evidence="2">
    <location>
        <begin position="1480"/>
        <end position="1498"/>
    </location>
</feature>
<keyword evidence="1" id="KW-0175">Coiled coil</keyword>
<evidence type="ECO:0000313" key="3">
    <source>
        <dbReference type="EMBL" id="TMW67614.1"/>
    </source>
</evidence>
<feature type="compositionally biased region" description="Polar residues" evidence="2">
    <location>
        <begin position="1271"/>
        <end position="1283"/>
    </location>
</feature>
<feature type="compositionally biased region" description="Basic and acidic residues" evidence="2">
    <location>
        <begin position="1146"/>
        <end position="1171"/>
    </location>
</feature>
<sequence>MKPTQSEPAPSTASSAPCPPPISMLLQLKDPKTMPLSPPSAMVASGFSKLRKVVQQPIFENFNEKVYLIRSPTQMMRLIDGLRYHKPTEKERAELNLSSSKERIYLHDLNDLLLVCGAKKGFRFTSTDINKLRQTAEKISDQYDRLDHEFKKIPLEVTQFKFPAHVQRVEDGEHFASRKELLKANAACESLPELSHEDAVRRRALHFQWLARGYIVTFAELRDKVVEIRERFLKSISIKTPVGISTEPVDAEFEAKVNQPFPAFLHCLIQKYHREQRRKTTDWNPSCPEPPVDSIGIFAVYLSYVLEHQIPLTAEELHSFEVLLQVLKLSYDVDVTRMRISDVKLSSARLPFQKGHSFSSRFPQERHVSSRSLCTMIYTFLSTVSFEDRGMTVTRTTTMAEEDVMLRAVAAVEDDERLMSMEELKQEMFRSLKDTGTVEAIRAQLRRRFIEKLKQHGRKARQAQEANGDVDPAENDEEEPTVRRWTLEEQLIHGLVHDYLERHGLEHTTAVFVPEIGGVKEYLPSEAILEMLKLPTTDIEKMQDALATGTPLVTILIKDLLRRASVTTMSSGTQTAMDCHDHRIQLENQLRRVENTFLAETAHQKANPLQSFEERVLRYQREYDELCEKRLQEDLERFKTTELALMRVEERKRYERESESLKATLFQEHRDRLRRLQDQERELELAFSTKRTELETAMFEARQRLFQEMEKLRVKQAELEAKQSADFRQFALETKRLQLWEEKVKAREENMDGAVSSMVDEKEKGWALERIRWQNDIRNREQVLQEREEEVSKRLDTAKRLEEDGKRLRDEINRLEAEMVTSQDSLAVTRKDVAKLEREKTSLEHELGAREAMLSEDKHSMKNLSYENVRLLAEKKALELELSKAEDAVVERTSEARQLDSVVKELQHQLLELKMSEANAVVEERKKSMQVLEDERSNFRWRENELVGRIRELQTRLAESEAAADKYQGQYEDEKVHVESLRHEVSSLNALLVQAQSTITAKHSASARSGSRATDTSVGGGGDTERMLIRMMEMMSRMAGAQAPLPLLYQPAQPSNLSPPPAIVHASTQPVNATANTLNNTPAHEDQEETRRLREEQDRIERELLEQREYNRKKKEREEQEAREMEARRKKFEDEMALQRQQSLEEEQRQEESRKKQLAEEQVRLQQELERHRKVAQDATELQRKLLEDQIAQEQARLQTERAHQERLALEKVRFDEEMEERRRQRLKEEEAEQERLRTQRVEEEVRLEARRRELLLEEQERMEALHRVQHTIQPVTDASTPQGVEEKVHTGENEVHARIDHGEQSKSDRRVMGSATSEEEEANSTGDVNDVDDIISEMDRHESEASLASSAHSTHSEGEDKGSGPNLTTDTPVEDSTTVELTSQAVEAIDEDSLIPEPAAKSPEELEEERRKTAEEAKKKEDEAVMDVYRQRVLARKAAEKQRQLELEEQQKREEEERAAAERARLQEEQDAESENELELSGGSFAESSAASSSGSF</sequence>
<dbReference type="Gene3D" id="1.20.960.40">
    <property type="match status" value="1"/>
</dbReference>